<sequence length="148" mass="17103">MYIVKKGAVRHFRIAKDGSEYNTWFSFEDDIIAVLKSTVRESPSNTGIIAMEDTTFLSISQSEIDNLRIKHHSFETFSRRLIEEYFIFMEQRAFSAQANTALQKYAELLSANPKVMDRVTQTQIASYLGIKKETFTRIKKKMKNLSSS</sequence>
<comment type="caution">
    <text evidence="2">The sequence shown here is derived from an EMBL/GenBank/DDBJ whole genome shotgun (WGS) entry which is preliminary data.</text>
</comment>
<evidence type="ECO:0000313" key="3">
    <source>
        <dbReference type="Proteomes" id="UP001156666"/>
    </source>
</evidence>
<evidence type="ECO:0000313" key="2">
    <source>
        <dbReference type="EMBL" id="GLR19264.1"/>
    </source>
</evidence>
<protein>
    <recommendedName>
        <fullName evidence="1">Cyclic nucleotide-binding domain-containing protein</fullName>
    </recommendedName>
</protein>
<dbReference type="AlphaFoldDB" id="A0AA37STB1"/>
<dbReference type="InterPro" id="IPR000595">
    <property type="entry name" value="cNMP-bd_dom"/>
</dbReference>
<name>A0AA37STB1_9BACT</name>
<organism evidence="2 3">
    <name type="scientific">Portibacter lacus</name>
    <dbReference type="NCBI Taxonomy" id="1099794"/>
    <lineage>
        <taxon>Bacteria</taxon>
        <taxon>Pseudomonadati</taxon>
        <taxon>Bacteroidota</taxon>
        <taxon>Saprospiria</taxon>
        <taxon>Saprospirales</taxon>
        <taxon>Haliscomenobacteraceae</taxon>
        <taxon>Portibacter</taxon>
    </lineage>
</organism>
<reference evidence="2" key="1">
    <citation type="journal article" date="2014" name="Int. J. Syst. Evol. Microbiol.">
        <title>Complete genome sequence of Corynebacterium casei LMG S-19264T (=DSM 44701T), isolated from a smear-ripened cheese.</title>
        <authorList>
            <consortium name="US DOE Joint Genome Institute (JGI-PGF)"/>
            <person name="Walter F."/>
            <person name="Albersmeier A."/>
            <person name="Kalinowski J."/>
            <person name="Ruckert C."/>
        </authorList>
    </citation>
    <scope>NUCLEOTIDE SEQUENCE</scope>
    <source>
        <strain evidence="2">NBRC 108769</strain>
    </source>
</reference>
<dbReference type="Pfam" id="PF00027">
    <property type="entry name" value="cNMP_binding"/>
    <property type="match status" value="1"/>
</dbReference>
<dbReference type="EMBL" id="BSOH01000027">
    <property type="protein sequence ID" value="GLR19264.1"/>
    <property type="molecule type" value="Genomic_DNA"/>
</dbReference>
<accession>A0AA37STB1</accession>
<feature type="domain" description="Cyclic nucleotide-binding" evidence="1">
    <location>
        <begin position="1"/>
        <end position="68"/>
    </location>
</feature>
<dbReference type="InterPro" id="IPR014710">
    <property type="entry name" value="RmlC-like_jellyroll"/>
</dbReference>
<dbReference type="Gene3D" id="2.60.120.10">
    <property type="entry name" value="Jelly Rolls"/>
    <property type="match status" value="1"/>
</dbReference>
<gene>
    <name evidence="2" type="ORF">GCM10007940_38800</name>
</gene>
<dbReference type="InterPro" id="IPR018490">
    <property type="entry name" value="cNMP-bd_dom_sf"/>
</dbReference>
<keyword evidence="3" id="KW-1185">Reference proteome</keyword>
<reference evidence="2" key="2">
    <citation type="submission" date="2023-01" db="EMBL/GenBank/DDBJ databases">
        <title>Draft genome sequence of Portibacter lacus strain NBRC 108769.</title>
        <authorList>
            <person name="Sun Q."/>
            <person name="Mori K."/>
        </authorList>
    </citation>
    <scope>NUCLEOTIDE SEQUENCE</scope>
    <source>
        <strain evidence="2">NBRC 108769</strain>
    </source>
</reference>
<dbReference type="SUPFAM" id="SSF51206">
    <property type="entry name" value="cAMP-binding domain-like"/>
    <property type="match status" value="1"/>
</dbReference>
<evidence type="ECO:0000259" key="1">
    <source>
        <dbReference type="Pfam" id="PF00027"/>
    </source>
</evidence>
<dbReference type="Proteomes" id="UP001156666">
    <property type="component" value="Unassembled WGS sequence"/>
</dbReference>
<proteinExistence type="predicted"/>